<proteinExistence type="predicted"/>
<evidence type="ECO:0000313" key="2">
    <source>
        <dbReference type="EMBL" id="KAG2192012.1"/>
    </source>
</evidence>
<feature type="compositionally biased region" description="Basic and acidic residues" evidence="1">
    <location>
        <begin position="576"/>
        <end position="593"/>
    </location>
</feature>
<keyword evidence="3" id="KW-1185">Reference proteome</keyword>
<feature type="region of interest" description="Disordered" evidence="1">
    <location>
        <begin position="568"/>
        <end position="593"/>
    </location>
</feature>
<sequence>MPTVHQKVSVNTTAGSFIAIHLEKSASSSVASYGYICNDDTPPTNNTQEALHINSARIVKVVKITIPGYPLEYYNEGLTLGDFHDIPFNVYIKYKYLFTASERVHNLVSDTSNIPIIPMPSINSDITSLPINTNNNSVDSRVLKDGFHIMDMIKVNKSHGMQKDFMRRFRDIMCVCDQDDKALVESYLKSIGTDWKTRMLINPAWIFERVRRPIRLAEELYPALKFLFECYGPLRCEHSGLKLFNDAAFSMSLHVLDWMWQGHVSEVVNGPPLYTEKGLDKNNLMTYKCSRGTSSVEGACHMSIVRKFASYGKTRQGHYIPWLVLAINLLRTEVGHDTVMNYTCERYGSYLNFKQTNETFGVVDIPRTFGNSIGIKPTESLAPKKVNVTKGRMTELASLPVIELPKIIYSSNKFKYKYLSNCQGTLNAVTAVHTKEEVCLFEILINTQGQESTSICQPFDSEKPNFELFYSTSNSKHCQHDTNIYYKTPGHLKSYFNILEDRKKYGNTVLKNIEISQTVRVLAESPSRFIKAIPALPKPIPPIEQHFPLGTVNPPSLQLQMIRPAYRSRHTRCHGRRQEQDTETTWRHEGAIG</sequence>
<accession>A0A8H7QGI3</accession>
<dbReference type="Proteomes" id="UP000603453">
    <property type="component" value="Unassembled WGS sequence"/>
</dbReference>
<reference evidence="2" key="1">
    <citation type="submission" date="2020-12" db="EMBL/GenBank/DDBJ databases">
        <title>Metabolic potential, ecology and presence of endohyphal bacteria is reflected in genomic diversity of Mucoromycotina.</title>
        <authorList>
            <person name="Muszewska A."/>
            <person name="Okrasinska A."/>
            <person name="Steczkiewicz K."/>
            <person name="Drgas O."/>
            <person name="Orlowska M."/>
            <person name="Perlinska-Lenart U."/>
            <person name="Aleksandrzak-Piekarczyk T."/>
            <person name="Szatraj K."/>
            <person name="Zielenkiewicz U."/>
            <person name="Pilsyk S."/>
            <person name="Malc E."/>
            <person name="Mieczkowski P."/>
            <person name="Kruszewska J.S."/>
            <person name="Biernat P."/>
            <person name="Pawlowska J."/>
        </authorList>
    </citation>
    <scope>NUCLEOTIDE SEQUENCE</scope>
    <source>
        <strain evidence="2">WA0000017839</strain>
    </source>
</reference>
<organism evidence="2 3">
    <name type="scientific">Mucor saturninus</name>
    <dbReference type="NCBI Taxonomy" id="64648"/>
    <lineage>
        <taxon>Eukaryota</taxon>
        <taxon>Fungi</taxon>
        <taxon>Fungi incertae sedis</taxon>
        <taxon>Mucoromycota</taxon>
        <taxon>Mucoromycotina</taxon>
        <taxon>Mucoromycetes</taxon>
        <taxon>Mucorales</taxon>
        <taxon>Mucorineae</taxon>
        <taxon>Mucoraceae</taxon>
        <taxon>Mucor</taxon>
    </lineage>
</organism>
<dbReference type="EMBL" id="JAEPRD010000326">
    <property type="protein sequence ID" value="KAG2192012.1"/>
    <property type="molecule type" value="Genomic_DNA"/>
</dbReference>
<evidence type="ECO:0000256" key="1">
    <source>
        <dbReference type="SAM" id="MobiDB-lite"/>
    </source>
</evidence>
<dbReference type="AlphaFoldDB" id="A0A8H7QGI3"/>
<evidence type="ECO:0000313" key="3">
    <source>
        <dbReference type="Proteomes" id="UP000603453"/>
    </source>
</evidence>
<gene>
    <name evidence="2" type="ORF">INT47_009299</name>
</gene>
<protein>
    <submittedName>
        <fullName evidence="2">Uncharacterized protein</fullName>
    </submittedName>
</protein>
<name>A0A8H7QGI3_9FUNG</name>
<comment type="caution">
    <text evidence="2">The sequence shown here is derived from an EMBL/GenBank/DDBJ whole genome shotgun (WGS) entry which is preliminary data.</text>
</comment>